<accession>A0ABW9G9T0</accession>
<dbReference type="InterPro" id="IPR001387">
    <property type="entry name" value="Cro/C1-type_HTH"/>
</dbReference>
<dbReference type="PANTHER" id="PTHR46797:SF10">
    <property type="entry name" value="BLR1115 PROTEIN"/>
    <property type="match status" value="1"/>
</dbReference>
<dbReference type="InterPro" id="IPR050807">
    <property type="entry name" value="TransReg_Diox_bact_type"/>
</dbReference>
<dbReference type="InterPro" id="IPR010982">
    <property type="entry name" value="Lambda_DNA-bd_dom_sf"/>
</dbReference>
<dbReference type="CDD" id="cd00093">
    <property type="entry name" value="HTH_XRE"/>
    <property type="match status" value="1"/>
</dbReference>
<evidence type="ECO:0000256" key="1">
    <source>
        <dbReference type="ARBA" id="ARBA00023125"/>
    </source>
</evidence>
<gene>
    <name evidence="3" type="ORF">ABUE30_15565</name>
</gene>
<reference evidence="3 4" key="1">
    <citation type="journal article" date="2013" name="Int. J. Syst. Evol. Microbiol.">
        <title>Celerinatantimonas yamalensis sp. nov., a cold-adapted diazotrophic bacterium from a cold permafrost brine.</title>
        <authorList>
            <person name="Shcherbakova V."/>
            <person name="Chuvilskaya N."/>
            <person name="Rivkina E."/>
            <person name="Demidov N."/>
            <person name="Uchaeva V."/>
            <person name="Suetin S."/>
            <person name="Suzina N."/>
            <person name="Gilichinsky D."/>
        </authorList>
    </citation>
    <scope>NUCLEOTIDE SEQUENCE [LARGE SCALE GENOMIC DNA]</scope>
    <source>
        <strain evidence="3 4">C7</strain>
    </source>
</reference>
<dbReference type="PROSITE" id="PS50943">
    <property type="entry name" value="HTH_CROC1"/>
    <property type="match status" value="1"/>
</dbReference>
<dbReference type="EMBL" id="JBEQCT010000008">
    <property type="protein sequence ID" value="MFM2486454.1"/>
    <property type="molecule type" value="Genomic_DNA"/>
</dbReference>
<sequence length="196" mass="22115">MGIDTLISTKLKTLRKRQSLTLDALAKRSGISRSMISLIEREQSSPTATVLNKLADALGTSLPKLLSDSLEETISETQCVSSIENQKTWQDPESGYIRRQLTPRNATSTVELTEIIFPPKKSVTFENMLRNIEIHQQVWVISGNIEISDDHSTWHLKEGDCLAFQQKEHTIFFNPNNTEARYLIALTSLPSSKENK</sequence>
<proteinExistence type="predicted"/>
<feature type="domain" description="HTH cro/C1-type" evidence="2">
    <location>
        <begin position="11"/>
        <end position="65"/>
    </location>
</feature>
<dbReference type="SUPFAM" id="SSF51182">
    <property type="entry name" value="RmlC-like cupins"/>
    <property type="match status" value="1"/>
</dbReference>
<dbReference type="InterPro" id="IPR011051">
    <property type="entry name" value="RmlC_Cupin_sf"/>
</dbReference>
<dbReference type="SUPFAM" id="SSF47413">
    <property type="entry name" value="lambda repressor-like DNA-binding domains"/>
    <property type="match status" value="1"/>
</dbReference>
<evidence type="ECO:0000259" key="2">
    <source>
        <dbReference type="PROSITE" id="PS50943"/>
    </source>
</evidence>
<dbReference type="Pfam" id="PF01381">
    <property type="entry name" value="HTH_3"/>
    <property type="match status" value="1"/>
</dbReference>
<comment type="caution">
    <text evidence="3">The sequence shown here is derived from an EMBL/GenBank/DDBJ whole genome shotgun (WGS) entry which is preliminary data.</text>
</comment>
<dbReference type="Gene3D" id="1.10.260.40">
    <property type="entry name" value="lambda repressor-like DNA-binding domains"/>
    <property type="match status" value="1"/>
</dbReference>
<dbReference type="InterPro" id="IPR014710">
    <property type="entry name" value="RmlC-like_jellyroll"/>
</dbReference>
<dbReference type="Gene3D" id="2.60.120.10">
    <property type="entry name" value="Jelly Rolls"/>
    <property type="match status" value="1"/>
</dbReference>
<evidence type="ECO:0000313" key="4">
    <source>
        <dbReference type="Proteomes" id="UP001629953"/>
    </source>
</evidence>
<dbReference type="SMART" id="SM00530">
    <property type="entry name" value="HTH_XRE"/>
    <property type="match status" value="1"/>
</dbReference>
<dbReference type="PANTHER" id="PTHR46797">
    <property type="entry name" value="HTH-TYPE TRANSCRIPTIONAL REGULATOR"/>
    <property type="match status" value="1"/>
</dbReference>
<dbReference type="CDD" id="cd02209">
    <property type="entry name" value="cupin_XRE_C"/>
    <property type="match status" value="1"/>
</dbReference>
<evidence type="ECO:0000313" key="3">
    <source>
        <dbReference type="EMBL" id="MFM2486454.1"/>
    </source>
</evidence>
<protein>
    <submittedName>
        <fullName evidence="3">Helix-turn-helix domain-containing protein</fullName>
    </submittedName>
</protein>
<dbReference type="Proteomes" id="UP001629953">
    <property type="component" value="Unassembled WGS sequence"/>
</dbReference>
<organism evidence="3 4">
    <name type="scientific">Celerinatantimonas yamalensis</name>
    <dbReference type="NCBI Taxonomy" id="559956"/>
    <lineage>
        <taxon>Bacteria</taxon>
        <taxon>Pseudomonadati</taxon>
        <taxon>Pseudomonadota</taxon>
        <taxon>Gammaproteobacteria</taxon>
        <taxon>Celerinatantimonadaceae</taxon>
        <taxon>Celerinatantimonas</taxon>
    </lineage>
</organism>
<name>A0ABW9G9T0_9GAMM</name>
<keyword evidence="4" id="KW-1185">Reference proteome</keyword>
<keyword evidence="1" id="KW-0238">DNA-binding</keyword>
<dbReference type="RefSeq" id="WP_408624753.1">
    <property type="nucleotide sequence ID" value="NZ_JBEQCT010000008.1"/>
</dbReference>